<protein>
    <submittedName>
        <fullName evidence="1">Uncharacterized protein</fullName>
    </submittedName>
</protein>
<organism evidence="1">
    <name type="scientific">uncultured organism HF70_19B12</name>
    <dbReference type="NCBI Taxonomy" id="357602"/>
    <lineage>
        <taxon>unclassified sequences</taxon>
        <taxon>environmental samples</taxon>
    </lineage>
</organism>
<sequence length="179" mass="20009">MSDSEDEARLYLQVGSQEIDLKGTMREVSDEWIRIKDQDTWASALSKIRIARQEAIDASVEAMAKQGIPESGSAFNRLIDNCGIHKTADLILAAVHFLRSVEKQNDSPPRVVKRLLISTGRWSEDEVEKWNISLYMNRMIEGGSGMGKSSLLTYPPGTDKNRYAILTDAGIDHLERLSA</sequence>
<name>Q2Q0H8_9ZZZZ</name>
<reference evidence="1" key="1">
    <citation type="journal article" date="2006" name="Nature">
        <title>Proteorhodopsin lateral gene transfer between marine planktonic Bacteria and Archaea.</title>
        <authorList>
            <person name="Frigaard N.U."/>
            <person name="Martinez A."/>
            <person name="Mincer T.J."/>
            <person name="DeLong E.F."/>
        </authorList>
    </citation>
    <scope>NUCLEOTIDE SEQUENCE</scope>
</reference>
<proteinExistence type="predicted"/>
<dbReference type="AlphaFoldDB" id="Q2Q0H8"/>
<accession>Q2Q0H8</accession>
<dbReference type="EMBL" id="DQ257434">
    <property type="protein sequence ID" value="ABB82952.1"/>
    <property type="molecule type" value="Genomic_DNA"/>
</dbReference>
<evidence type="ECO:0000313" key="1">
    <source>
        <dbReference type="EMBL" id="ABB82952.1"/>
    </source>
</evidence>